<dbReference type="Proteomes" id="UP001500827">
    <property type="component" value="Unassembled WGS sequence"/>
</dbReference>
<dbReference type="RefSeq" id="WP_344698804.1">
    <property type="nucleotide sequence ID" value="NZ_BAABBM010000001.1"/>
</dbReference>
<proteinExistence type="predicted"/>
<dbReference type="Pfam" id="PF19872">
    <property type="entry name" value="DUF6345"/>
    <property type="match status" value="1"/>
</dbReference>
<gene>
    <name evidence="1" type="ORF">GCM10022276_12380</name>
</gene>
<evidence type="ECO:0000313" key="1">
    <source>
        <dbReference type="EMBL" id="GAA3894779.1"/>
    </source>
</evidence>
<sequence length="239" mass="26789">MGIRTHVRVGVEWINDFHSDACEQADLSYCDDQVEGFFNEMGDHGHTKVFDWGNDNAWETDFRSPDVGGDSLNWSDDVHFCLVNDHGGNWDDTVHLAFSHAHDHCQVAGTDMRLGRKNLKWFGALGCDAVLNTNADHIGAVWFPPMQGVHIVCGFIGTAADSWWTDDLGEDYAEDICDGDTIAGAWVSDAYSFWTGDDSIAIAAGETRDDAINRREHETLDWRDSNIAATNWLAWKYRT</sequence>
<accession>A0ABP7L4B1</accession>
<reference evidence="2" key="1">
    <citation type="journal article" date="2019" name="Int. J. Syst. Evol. Microbiol.">
        <title>The Global Catalogue of Microorganisms (GCM) 10K type strain sequencing project: providing services to taxonomists for standard genome sequencing and annotation.</title>
        <authorList>
            <consortium name="The Broad Institute Genomics Platform"/>
            <consortium name="The Broad Institute Genome Sequencing Center for Infectious Disease"/>
            <person name="Wu L."/>
            <person name="Ma J."/>
        </authorList>
    </citation>
    <scope>NUCLEOTIDE SEQUENCE [LARGE SCALE GENOMIC DNA]</scope>
    <source>
        <strain evidence="2">JCM 17543</strain>
    </source>
</reference>
<dbReference type="EMBL" id="BAABBM010000001">
    <property type="protein sequence ID" value="GAA3894779.1"/>
    <property type="molecule type" value="Genomic_DNA"/>
</dbReference>
<protein>
    <submittedName>
        <fullName evidence="1">Uncharacterized protein</fullName>
    </submittedName>
</protein>
<name>A0ABP7L4B1_9SPHN</name>
<comment type="caution">
    <text evidence="1">The sequence shown here is derived from an EMBL/GenBank/DDBJ whole genome shotgun (WGS) entry which is preliminary data.</text>
</comment>
<keyword evidence="2" id="KW-1185">Reference proteome</keyword>
<organism evidence="1 2">
    <name type="scientific">Sphingomonas limnosediminicola</name>
    <dbReference type="NCBI Taxonomy" id="940133"/>
    <lineage>
        <taxon>Bacteria</taxon>
        <taxon>Pseudomonadati</taxon>
        <taxon>Pseudomonadota</taxon>
        <taxon>Alphaproteobacteria</taxon>
        <taxon>Sphingomonadales</taxon>
        <taxon>Sphingomonadaceae</taxon>
        <taxon>Sphingomonas</taxon>
    </lineage>
</organism>
<evidence type="ECO:0000313" key="2">
    <source>
        <dbReference type="Proteomes" id="UP001500827"/>
    </source>
</evidence>
<dbReference type="InterPro" id="IPR045926">
    <property type="entry name" value="DUF6345"/>
</dbReference>